<evidence type="ECO:0000313" key="3">
    <source>
        <dbReference type="Proteomes" id="UP000183658"/>
    </source>
</evidence>
<dbReference type="Gene3D" id="2.130.10.10">
    <property type="entry name" value="YVTN repeat-like/Quinoprotein amine dehydrogenase"/>
    <property type="match status" value="2"/>
</dbReference>
<gene>
    <name evidence="2" type="ORF">SAMN05444355_103134</name>
</gene>
<organism evidence="2 3">
    <name type="scientific">Flavobacterium frigoris</name>
    <dbReference type="NCBI Taxonomy" id="229204"/>
    <lineage>
        <taxon>Bacteria</taxon>
        <taxon>Pseudomonadati</taxon>
        <taxon>Bacteroidota</taxon>
        <taxon>Flavobacteriia</taxon>
        <taxon>Flavobacteriales</taxon>
        <taxon>Flavobacteriaceae</taxon>
        <taxon>Flavobacterium</taxon>
    </lineage>
</organism>
<name>A0A1H9HGX4_FLAFI</name>
<dbReference type="InterPro" id="IPR051200">
    <property type="entry name" value="Host-pathogen_enzymatic-act"/>
</dbReference>
<evidence type="ECO:0000256" key="1">
    <source>
        <dbReference type="SAM" id="MobiDB-lite"/>
    </source>
</evidence>
<dbReference type="EMBL" id="FOFZ01000003">
    <property type="protein sequence ID" value="SEQ61512.1"/>
    <property type="molecule type" value="Genomic_DNA"/>
</dbReference>
<dbReference type="AlphaFoldDB" id="A0A1H9HGX4"/>
<dbReference type="InterPro" id="IPR011044">
    <property type="entry name" value="Quino_amine_DH_bsu"/>
</dbReference>
<keyword evidence="2" id="KW-0238">DNA-binding</keyword>
<dbReference type="InterPro" id="IPR017850">
    <property type="entry name" value="Alkaline_phosphatase_core_sf"/>
</dbReference>
<dbReference type="PANTHER" id="PTHR47197:SF3">
    <property type="entry name" value="DIHYDRO-HEME D1 DEHYDROGENASE"/>
    <property type="match status" value="1"/>
</dbReference>
<evidence type="ECO:0000313" key="2">
    <source>
        <dbReference type="EMBL" id="SEQ61512.1"/>
    </source>
</evidence>
<feature type="compositionally biased region" description="Basic and acidic residues" evidence="1">
    <location>
        <begin position="914"/>
        <end position="943"/>
    </location>
</feature>
<keyword evidence="3" id="KW-1185">Reference proteome</keyword>
<dbReference type="InterPro" id="IPR015943">
    <property type="entry name" value="WD40/YVTN_repeat-like_dom_sf"/>
</dbReference>
<dbReference type="SUPFAM" id="SSF50969">
    <property type="entry name" value="YVTN repeat-like/Quinoprotein amine dehydrogenase"/>
    <property type="match status" value="1"/>
</dbReference>
<dbReference type="GO" id="GO:0003677">
    <property type="term" value="F:DNA binding"/>
    <property type="evidence" value="ECO:0007669"/>
    <property type="project" value="UniProtKB-KW"/>
</dbReference>
<dbReference type="PANTHER" id="PTHR47197">
    <property type="entry name" value="PROTEIN NIRF"/>
    <property type="match status" value="1"/>
</dbReference>
<dbReference type="Gene3D" id="3.40.720.10">
    <property type="entry name" value="Alkaline Phosphatase, subunit A"/>
    <property type="match status" value="2"/>
</dbReference>
<sequence length="943" mass="104422">MIKKIISCFFLLLIADCSTKSKVIGTIWLASAPAGIELTQINKQGKTIIPNGRFVTPLGKSIVTAPHPYGLTISPDNTIAVTANSGTNPISISIIRNLLSNHPEVQQVPPTSATDKGVLASVFMGLAISPDNKTVYVAGGQKNKIYLFDLANGAAKGFIDCTSKSEIHDYTDGYIGDLKLSKDGKTIYAVDQIGFRMIIADTDSKTLTQSVPVGRYPFGICLSPDEKKAYVANVGMFQYSYIKDSEKEEAKITPISYPATAYGSKEMVEGIQNDTIKINGLGALNAIEAFSVFAINLEDKNNAKVVAKIKTGHLVGAMIEGIPAVGGSSPNSIVATNDYVFVSNGTNDNISVISIKKDTIINTIALKPDYRVKQFRGVIPFGLAISPDQKRLYVAESGINAIGVINIKDQKVVGHIPAGWFPSKIEVTKDGKHLIIANAKGYGSGPNGGRSFQVGSEGSYIGSLMKGTVQVAAIPSDDRLEEITQQVISNNFKFTKATDTIYNSRKDNPIPLYPGEKESPIKHIVFISKENRTYDEIFGQIKKGNGDASLARYGENADFVNREKTDSLAAITVMPNHLALARQFGLADNFYVDSDVSADGHRWLVNTYPNEWCETATAASYGGNRDFKSESKAPGIFAMNGAAGAIYPEDYNEAGSMWDHLERNAIRFYNFGFSIMFEPALYEANFKYTGIKQFVNYPMPQPLFTRTSKTYPTYNTSIPDQFRIDQFEKEFDEKWVKGKELMPELITVIIPNDHGAGDNPKAGYPFKESYLADNDLALGRIVEYLSRTPYWKDMLIVVTEDDAQNGVDHIDAHRSVLLLISPWVKREYASHLHYSFGSIFKTFWNVLATPYLNQYDAGATDLSDFFTSTPNYKPYNAVEVDPRVFDPQKALDPFDENFDWKSLKESPEMDNEADMLRESKEQDEYRLENREKKNIQKKNSKNE</sequence>
<dbReference type="RefSeq" id="WP_217643723.1">
    <property type="nucleotide sequence ID" value="NZ_CBCRVS010000010.1"/>
</dbReference>
<accession>A0A1H9HGX4</accession>
<dbReference type="Proteomes" id="UP000183658">
    <property type="component" value="Unassembled WGS sequence"/>
</dbReference>
<proteinExistence type="predicted"/>
<feature type="region of interest" description="Disordered" evidence="1">
    <location>
        <begin position="902"/>
        <end position="943"/>
    </location>
</feature>
<reference evidence="3" key="1">
    <citation type="submission" date="2016-10" db="EMBL/GenBank/DDBJ databases">
        <authorList>
            <person name="Varghese N."/>
            <person name="Submissions S."/>
        </authorList>
    </citation>
    <scope>NUCLEOTIDE SEQUENCE [LARGE SCALE GENOMIC DNA]</scope>
    <source>
        <strain evidence="3">DSM 15719</strain>
    </source>
</reference>
<protein>
    <submittedName>
        <fullName evidence="2">DNA-binding beta-propeller fold protein YncE</fullName>
    </submittedName>
</protein>